<keyword evidence="2" id="KW-1185">Reference proteome</keyword>
<evidence type="ECO:0000313" key="1">
    <source>
        <dbReference type="EMBL" id="GMT30186.1"/>
    </source>
</evidence>
<proteinExistence type="predicted"/>
<gene>
    <name evidence="1" type="ORF">PFISCL1PPCAC_21483</name>
</gene>
<evidence type="ECO:0000313" key="2">
    <source>
        <dbReference type="Proteomes" id="UP001432322"/>
    </source>
</evidence>
<dbReference type="EMBL" id="BTSY01000005">
    <property type="protein sequence ID" value="GMT30186.1"/>
    <property type="molecule type" value="Genomic_DNA"/>
</dbReference>
<name>A0AAV5WH12_9BILA</name>
<accession>A0AAV5WH12</accession>
<sequence length="114" mass="13011">MVDRALKEASSTIRGGMIDPATSRQLQAVYDNVKENNSVDMAPVLKLSFTHAAINHIASLGKQIMTNLVANDDSMQQVYTFPTPIVPDRRVLDRNLHLQYFNRFQEVRWLCEHP</sequence>
<organism evidence="1 2">
    <name type="scientific">Pristionchus fissidentatus</name>
    <dbReference type="NCBI Taxonomy" id="1538716"/>
    <lineage>
        <taxon>Eukaryota</taxon>
        <taxon>Metazoa</taxon>
        <taxon>Ecdysozoa</taxon>
        <taxon>Nematoda</taxon>
        <taxon>Chromadorea</taxon>
        <taxon>Rhabditida</taxon>
        <taxon>Rhabditina</taxon>
        <taxon>Diplogasteromorpha</taxon>
        <taxon>Diplogasteroidea</taxon>
        <taxon>Neodiplogasteridae</taxon>
        <taxon>Pristionchus</taxon>
    </lineage>
</organism>
<reference evidence="1" key="1">
    <citation type="submission" date="2023-10" db="EMBL/GenBank/DDBJ databases">
        <title>Genome assembly of Pristionchus species.</title>
        <authorList>
            <person name="Yoshida K."/>
            <person name="Sommer R.J."/>
        </authorList>
    </citation>
    <scope>NUCLEOTIDE SEQUENCE</scope>
    <source>
        <strain evidence="1">RS5133</strain>
    </source>
</reference>
<comment type="caution">
    <text evidence="1">The sequence shown here is derived from an EMBL/GenBank/DDBJ whole genome shotgun (WGS) entry which is preliminary data.</text>
</comment>
<dbReference type="AlphaFoldDB" id="A0AAV5WH12"/>
<protein>
    <submittedName>
        <fullName evidence="1">Uncharacterized protein</fullName>
    </submittedName>
</protein>
<dbReference type="Proteomes" id="UP001432322">
    <property type="component" value="Unassembled WGS sequence"/>
</dbReference>